<accession>A0A0J8VG92</accession>
<gene>
    <name evidence="6" type="ORF">C9I94_02805</name>
</gene>
<dbReference type="InterPro" id="IPR001647">
    <property type="entry name" value="HTH_TetR"/>
</dbReference>
<evidence type="ECO:0000256" key="2">
    <source>
        <dbReference type="ARBA" id="ARBA00023125"/>
    </source>
</evidence>
<feature type="DNA-binding region" description="H-T-H motif" evidence="4">
    <location>
        <begin position="28"/>
        <end position="47"/>
    </location>
</feature>
<dbReference type="Gene3D" id="1.10.10.60">
    <property type="entry name" value="Homeodomain-like"/>
    <property type="match status" value="1"/>
</dbReference>
<keyword evidence="1" id="KW-0805">Transcription regulation</keyword>
<dbReference type="RefSeq" id="WP_048897089.1">
    <property type="nucleotide sequence ID" value="NZ_AP024852.1"/>
</dbReference>
<evidence type="ECO:0000259" key="5">
    <source>
        <dbReference type="PROSITE" id="PS50977"/>
    </source>
</evidence>
<keyword evidence="2 4" id="KW-0238">DNA-binding</keyword>
<dbReference type="Pfam" id="PF00440">
    <property type="entry name" value="TetR_N"/>
    <property type="match status" value="1"/>
</dbReference>
<name>A0A0J8VG92_9GAMM</name>
<evidence type="ECO:0000313" key="7">
    <source>
        <dbReference type="Proteomes" id="UP000240481"/>
    </source>
</evidence>
<dbReference type="PROSITE" id="PS50977">
    <property type="entry name" value="HTH_TETR_2"/>
    <property type="match status" value="1"/>
</dbReference>
<dbReference type="GO" id="GO:0003677">
    <property type="term" value="F:DNA binding"/>
    <property type="evidence" value="ECO:0007669"/>
    <property type="project" value="UniProtKB-UniRule"/>
</dbReference>
<reference evidence="6 7" key="1">
    <citation type="submission" date="2018-01" db="EMBL/GenBank/DDBJ databases">
        <title>Whole genome sequencing of Histamine producing bacteria.</title>
        <authorList>
            <person name="Butler K."/>
        </authorList>
    </citation>
    <scope>NUCLEOTIDE SEQUENCE [LARGE SCALE GENOMIC DNA]</scope>
    <source>
        <strain evidence="6 7">DSM 24669</strain>
    </source>
</reference>
<dbReference type="EMBL" id="PYLZ01000001">
    <property type="protein sequence ID" value="PSW26928.1"/>
    <property type="molecule type" value="Genomic_DNA"/>
</dbReference>
<dbReference type="PANTHER" id="PTHR47506">
    <property type="entry name" value="TRANSCRIPTIONAL REGULATORY PROTEIN"/>
    <property type="match status" value="1"/>
</dbReference>
<keyword evidence="3" id="KW-0804">Transcription</keyword>
<evidence type="ECO:0000256" key="3">
    <source>
        <dbReference type="ARBA" id="ARBA00023163"/>
    </source>
</evidence>
<comment type="caution">
    <text evidence="6">The sequence shown here is derived from an EMBL/GenBank/DDBJ whole genome shotgun (WGS) entry which is preliminary data.</text>
</comment>
<dbReference type="STRING" id="680026.AB733_00900"/>
<dbReference type="Gene3D" id="1.10.357.10">
    <property type="entry name" value="Tetracycline Repressor, domain 2"/>
    <property type="match status" value="1"/>
</dbReference>
<evidence type="ECO:0000256" key="1">
    <source>
        <dbReference type="ARBA" id="ARBA00023015"/>
    </source>
</evidence>
<dbReference type="OrthoDB" id="326421at2"/>
<dbReference type="Pfam" id="PF16925">
    <property type="entry name" value="TetR_C_13"/>
    <property type="match status" value="1"/>
</dbReference>
<dbReference type="InterPro" id="IPR036271">
    <property type="entry name" value="Tet_transcr_reg_TetR-rel_C_sf"/>
</dbReference>
<proteinExistence type="predicted"/>
<protein>
    <submittedName>
        <fullName evidence="6">TetR/AcrR family transcriptional regulator</fullName>
    </submittedName>
</protein>
<evidence type="ECO:0000313" key="6">
    <source>
        <dbReference type="EMBL" id="PSW26928.1"/>
    </source>
</evidence>
<dbReference type="InterPro" id="IPR009057">
    <property type="entry name" value="Homeodomain-like_sf"/>
</dbReference>
<dbReference type="SUPFAM" id="SSF46689">
    <property type="entry name" value="Homeodomain-like"/>
    <property type="match status" value="1"/>
</dbReference>
<dbReference type="Proteomes" id="UP000240481">
    <property type="component" value="Unassembled WGS sequence"/>
</dbReference>
<dbReference type="InterPro" id="IPR011075">
    <property type="entry name" value="TetR_C"/>
</dbReference>
<dbReference type="AlphaFoldDB" id="A0A0J8VG92"/>
<dbReference type="SUPFAM" id="SSF48498">
    <property type="entry name" value="Tetracyclin repressor-like, C-terminal domain"/>
    <property type="match status" value="1"/>
</dbReference>
<evidence type="ECO:0000256" key="4">
    <source>
        <dbReference type="PROSITE-ProRule" id="PRU00335"/>
    </source>
</evidence>
<dbReference type="PANTHER" id="PTHR47506:SF6">
    <property type="entry name" value="HTH-TYPE TRANSCRIPTIONAL REPRESSOR NEMR"/>
    <property type="match status" value="1"/>
</dbReference>
<organism evidence="6 7">
    <name type="scientific">Photobacterium swingsii</name>
    <dbReference type="NCBI Taxonomy" id="680026"/>
    <lineage>
        <taxon>Bacteria</taxon>
        <taxon>Pseudomonadati</taxon>
        <taxon>Pseudomonadota</taxon>
        <taxon>Gammaproteobacteria</taxon>
        <taxon>Vibrionales</taxon>
        <taxon>Vibrionaceae</taxon>
        <taxon>Photobacterium</taxon>
    </lineage>
</organism>
<sequence length="198" mass="22797">MSKKKATREHILATAFDVASTTGLDSLTIGKLATDVGMSKSGLFSHFQSKENLQVAVVEYTGQLFIERVIQPARIAQTENVEHKLRLLFKHWLAWNRSFQGSCMFIDAWKDKADEADCVLQAALQGMTRRWLDYLVHQIEKGKASGEFHVSIDSWQEVYRLYGIYLSSHLFQSLALETHDHQRFWLGIDSLFSEWRQS</sequence>
<keyword evidence="7" id="KW-1185">Reference proteome</keyword>
<feature type="domain" description="HTH tetR-type" evidence="5">
    <location>
        <begin position="5"/>
        <end position="65"/>
    </location>
</feature>